<dbReference type="PROSITE" id="PS00623">
    <property type="entry name" value="GMC_OXRED_1"/>
    <property type="match status" value="1"/>
</dbReference>
<dbReference type="PATRIC" id="fig|46429.4.peg.3747"/>
<sequence>MNEPAAFFDYIIVGAGSAGCVLAERLSRNGRNKVLLLEAGPPDRSPFIRMPRGFGRTLADPMLTWYYPVESGEPDGAASPMWVRGRTLGGSSAVNGMIYVRGQREDYDGWAAEGATGWDGVTMAAAFEELERTLPVEIPKRETRLSRAIVEAARSIGLPERRARHAVDGDGIGPTPCTIHRGRRMSAAHVFLRPAERRSNLHIETGVLVDKLLFEGWRVIGVETSGRAWRAGEVILCAGAIESPALLQRSGIGPAETLAAAGVPLRHMLPGIGRNLREHKLVMMQHRLREWMGDNRAFSGGRLAANVAAYALLRRGALARTYDLNAFARSRPDLDRPDVQITFSAFSLDLGAKTIRFEPFPGMQMFAYPLRPTSQGSVDIVSPEPGLPPRIRPHYLATEHDRRVTVDMVRLMRRLAAAPPLASLIVEESFPGTAMPDDDEAIIAAAHRDQSCAHAVGTCRMGAADDPMAVVDPRLRVLGLEGIRVMDCSVMPTQPSGNTNAPVMAMAVRAAALILKDARR</sequence>
<organism evidence="9 10">
    <name type="scientific">Sphingobium chlorophenolicum</name>
    <dbReference type="NCBI Taxonomy" id="46429"/>
    <lineage>
        <taxon>Bacteria</taxon>
        <taxon>Pseudomonadati</taxon>
        <taxon>Pseudomonadota</taxon>
        <taxon>Alphaproteobacteria</taxon>
        <taxon>Sphingomonadales</taxon>
        <taxon>Sphingomonadaceae</taxon>
        <taxon>Sphingobium</taxon>
    </lineage>
</organism>
<dbReference type="GO" id="GO:0016614">
    <property type="term" value="F:oxidoreductase activity, acting on CH-OH group of donors"/>
    <property type="evidence" value="ECO:0007669"/>
    <property type="project" value="InterPro"/>
</dbReference>
<feature type="domain" description="Glucose-methanol-choline oxidoreductase N-terminal" evidence="8">
    <location>
        <begin position="239"/>
        <end position="253"/>
    </location>
</feature>
<gene>
    <name evidence="9" type="ORF">BV95_03761</name>
</gene>
<comment type="cofactor">
    <cofactor evidence="1 5">
        <name>FAD</name>
        <dbReference type="ChEBI" id="CHEBI:57692"/>
    </cofactor>
</comment>
<dbReference type="GO" id="GO:0050660">
    <property type="term" value="F:flavin adenine dinucleotide binding"/>
    <property type="evidence" value="ECO:0007669"/>
    <property type="project" value="InterPro"/>
</dbReference>
<evidence type="ECO:0000256" key="4">
    <source>
        <dbReference type="ARBA" id="ARBA00022827"/>
    </source>
</evidence>
<evidence type="ECO:0000259" key="7">
    <source>
        <dbReference type="PROSITE" id="PS00623"/>
    </source>
</evidence>
<dbReference type="AlphaFoldDB" id="A0A081R9S3"/>
<evidence type="ECO:0000256" key="6">
    <source>
        <dbReference type="RuleBase" id="RU003968"/>
    </source>
</evidence>
<dbReference type="Gene3D" id="3.30.410.40">
    <property type="match status" value="1"/>
</dbReference>
<evidence type="ECO:0000259" key="8">
    <source>
        <dbReference type="PROSITE" id="PS00624"/>
    </source>
</evidence>
<evidence type="ECO:0000256" key="5">
    <source>
        <dbReference type="PIRSR" id="PIRSR000137-2"/>
    </source>
</evidence>
<dbReference type="InterPro" id="IPR012132">
    <property type="entry name" value="GMC_OxRdtase"/>
</dbReference>
<protein>
    <submittedName>
        <fullName evidence="9">Glucose-methanol-choline oxidoreductase</fullName>
    </submittedName>
</protein>
<keyword evidence="3 6" id="KW-0285">Flavoprotein</keyword>
<dbReference type="PANTHER" id="PTHR11552:SF147">
    <property type="entry name" value="CHOLINE DEHYDROGENASE, MITOCHONDRIAL"/>
    <property type="match status" value="1"/>
</dbReference>
<proteinExistence type="inferred from homology"/>
<dbReference type="SUPFAM" id="SSF51905">
    <property type="entry name" value="FAD/NAD(P)-binding domain"/>
    <property type="match status" value="1"/>
</dbReference>
<dbReference type="Proteomes" id="UP000028411">
    <property type="component" value="Unassembled WGS sequence"/>
</dbReference>
<comment type="caution">
    <text evidence="9">The sequence shown here is derived from an EMBL/GenBank/DDBJ whole genome shotgun (WGS) entry which is preliminary data.</text>
</comment>
<comment type="similarity">
    <text evidence="2 6">Belongs to the GMC oxidoreductase family.</text>
</comment>
<evidence type="ECO:0000256" key="2">
    <source>
        <dbReference type="ARBA" id="ARBA00010790"/>
    </source>
</evidence>
<dbReference type="eggNOG" id="COG2303">
    <property type="taxonomic scope" value="Bacteria"/>
</dbReference>
<evidence type="ECO:0000256" key="1">
    <source>
        <dbReference type="ARBA" id="ARBA00001974"/>
    </source>
</evidence>
<dbReference type="PANTHER" id="PTHR11552">
    <property type="entry name" value="GLUCOSE-METHANOL-CHOLINE GMC OXIDOREDUCTASE"/>
    <property type="match status" value="1"/>
</dbReference>
<evidence type="ECO:0000313" key="9">
    <source>
        <dbReference type="EMBL" id="KEQ51946.1"/>
    </source>
</evidence>
<dbReference type="PROSITE" id="PS00624">
    <property type="entry name" value="GMC_OXRED_2"/>
    <property type="match status" value="1"/>
</dbReference>
<dbReference type="SUPFAM" id="SSF54373">
    <property type="entry name" value="FAD-linked reductases, C-terminal domain"/>
    <property type="match status" value="1"/>
</dbReference>
<dbReference type="PIRSF" id="PIRSF000137">
    <property type="entry name" value="Alcohol_oxidase"/>
    <property type="match status" value="1"/>
</dbReference>
<dbReference type="Pfam" id="PF05199">
    <property type="entry name" value="GMC_oxred_C"/>
    <property type="match status" value="1"/>
</dbReference>
<dbReference type="OrthoDB" id="9785276at2"/>
<dbReference type="EMBL" id="JFHR01000058">
    <property type="protein sequence ID" value="KEQ51946.1"/>
    <property type="molecule type" value="Genomic_DNA"/>
</dbReference>
<dbReference type="InterPro" id="IPR000172">
    <property type="entry name" value="GMC_OxRdtase_N"/>
</dbReference>
<dbReference type="Gene3D" id="3.50.50.60">
    <property type="entry name" value="FAD/NAD(P)-binding domain"/>
    <property type="match status" value="1"/>
</dbReference>
<dbReference type="RefSeq" id="WP_037455624.1">
    <property type="nucleotide sequence ID" value="NZ_JFHR01000058.1"/>
</dbReference>
<feature type="binding site" evidence="5">
    <location>
        <position position="209"/>
    </location>
    <ligand>
        <name>FAD</name>
        <dbReference type="ChEBI" id="CHEBI:57692"/>
    </ligand>
</feature>
<evidence type="ECO:0000256" key="3">
    <source>
        <dbReference type="ARBA" id="ARBA00022630"/>
    </source>
</evidence>
<dbReference type="InterPro" id="IPR007867">
    <property type="entry name" value="GMC_OxRtase_C"/>
</dbReference>
<dbReference type="InterPro" id="IPR036188">
    <property type="entry name" value="FAD/NAD-bd_sf"/>
</dbReference>
<dbReference type="Pfam" id="PF00732">
    <property type="entry name" value="GMC_oxred_N"/>
    <property type="match status" value="1"/>
</dbReference>
<name>A0A081R9S3_SPHCR</name>
<feature type="domain" description="Glucose-methanol-choline oxidoreductase N-terminal" evidence="7">
    <location>
        <begin position="85"/>
        <end position="108"/>
    </location>
</feature>
<keyword evidence="4 5" id="KW-0274">FAD</keyword>
<evidence type="ECO:0000313" key="10">
    <source>
        <dbReference type="Proteomes" id="UP000028411"/>
    </source>
</evidence>
<reference evidence="9 10" key="1">
    <citation type="submission" date="2014-02" db="EMBL/GenBank/DDBJ databases">
        <title>Whole genome sequence of Sphingobium chlorophenolicum NBRC 16172.</title>
        <authorList>
            <person name="Gan H.M."/>
            <person name="Gan H.Y."/>
            <person name="Chew T.H."/>
            <person name="Savka M.A."/>
        </authorList>
    </citation>
    <scope>NUCLEOTIDE SEQUENCE [LARGE SCALE GENOMIC DNA]</scope>
    <source>
        <strain evidence="9 10">NBRC 16172</strain>
    </source>
</reference>
<accession>A0A081R9S3</accession>